<keyword evidence="3" id="KW-1185">Reference proteome</keyword>
<dbReference type="Proteomes" id="UP000887013">
    <property type="component" value="Unassembled WGS sequence"/>
</dbReference>
<dbReference type="EMBL" id="BMAW01039841">
    <property type="protein sequence ID" value="GFU57370.1"/>
    <property type="molecule type" value="Genomic_DNA"/>
</dbReference>
<dbReference type="SUPFAM" id="SSF50630">
    <property type="entry name" value="Acid proteases"/>
    <property type="match status" value="1"/>
</dbReference>
<dbReference type="AlphaFoldDB" id="A0A8X6URP0"/>
<accession>A0A8X6URP0</accession>
<reference evidence="2" key="1">
    <citation type="submission" date="2020-08" db="EMBL/GenBank/DDBJ databases">
        <title>Multicomponent nature underlies the extraordinary mechanical properties of spider dragline silk.</title>
        <authorList>
            <person name="Kono N."/>
            <person name="Nakamura H."/>
            <person name="Mori M."/>
            <person name="Yoshida Y."/>
            <person name="Ohtoshi R."/>
            <person name="Malay A.D."/>
            <person name="Moran D.A.P."/>
            <person name="Tomita M."/>
            <person name="Numata K."/>
            <person name="Arakawa K."/>
        </authorList>
    </citation>
    <scope>NUCLEOTIDE SEQUENCE</scope>
</reference>
<sequence length="136" mass="15466">MHVPISLAKIQFIALCDTDSQVTIMNENTYRSIKSQPLYPSQIIFAGIGRDKMKTIGFFHDSIAIQDITLSPNIHVVNNNLIHLDMIVGMDCLRKTEFTFGKNGIQLRKKFHDILMHIINDFDDTNPVDDPSHVVN</sequence>
<feature type="domain" description="Aspartic peptidase DDI1-type" evidence="1">
    <location>
        <begin position="2"/>
        <end position="97"/>
    </location>
</feature>
<comment type="caution">
    <text evidence="2">The sequence shown here is derived from an EMBL/GenBank/DDBJ whole genome shotgun (WGS) entry which is preliminary data.</text>
</comment>
<proteinExistence type="predicted"/>
<dbReference type="InterPro" id="IPR021109">
    <property type="entry name" value="Peptidase_aspartic_dom_sf"/>
</dbReference>
<dbReference type="OrthoDB" id="8070132at2759"/>
<dbReference type="InterPro" id="IPR019103">
    <property type="entry name" value="Peptidase_aspartic_DDI1-type"/>
</dbReference>
<dbReference type="Pfam" id="PF09668">
    <property type="entry name" value="Asp_protease"/>
    <property type="match status" value="1"/>
</dbReference>
<dbReference type="GO" id="GO:0006508">
    <property type="term" value="P:proteolysis"/>
    <property type="evidence" value="ECO:0007669"/>
    <property type="project" value="InterPro"/>
</dbReference>
<evidence type="ECO:0000259" key="1">
    <source>
        <dbReference type="Pfam" id="PF09668"/>
    </source>
</evidence>
<dbReference type="Gene3D" id="2.40.70.10">
    <property type="entry name" value="Acid Proteases"/>
    <property type="match status" value="1"/>
</dbReference>
<organism evidence="2 3">
    <name type="scientific">Nephila pilipes</name>
    <name type="common">Giant wood spider</name>
    <name type="synonym">Nephila maculata</name>
    <dbReference type="NCBI Taxonomy" id="299642"/>
    <lineage>
        <taxon>Eukaryota</taxon>
        <taxon>Metazoa</taxon>
        <taxon>Ecdysozoa</taxon>
        <taxon>Arthropoda</taxon>
        <taxon>Chelicerata</taxon>
        <taxon>Arachnida</taxon>
        <taxon>Araneae</taxon>
        <taxon>Araneomorphae</taxon>
        <taxon>Entelegynae</taxon>
        <taxon>Araneoidea</taxon>
        <taxon>Nephilidae</taxon>
        <taxon>Nephila</taxon>
    </lineage>
</organism>
<evidence type="ECO:0000313" key="2">
    <source>
        <dbReference type="EMBL" id="GFU57370.1"/>
    </source>
</evidence>
<dbReference type="GO" id="GO:0004190">
    <property type="term" value="F:aspartic-type endopeptidase activity"/>
    <property type="evidence" value="ECO:0007669"/>
    <property type="project" value="InterPro"/>
</dbReference>
<evidence type="ECO:0000313" key="3">
    <source>
        <dbReference type="Proteomes" id="UP000887013"/>
    </source>
</evidence>
<gene>
    <name evidence="2" type="primary">pol_3091</name>
    <name evidence="2" type="ORF">NPIL_302201</name>
</gene>
<name>A0A8X6URP0_NEPPI</name>
<protein>
    <submittedName>
        <fullName evidence="2">Retrovirus-related Pol polyprotein from transposon 17.6</fullName>
    </submittedName>
</protein>